<dbReference type="SUPFAM" id="SSF53335">
    <property type="entry name" value="S-adenosyl-L-methionine-dependent methyltransferases"/>
    <property type="match status" value="1"/>
</dbReference>
<dbReference type="InterPro" id="IPR036291">
    <property type="entry name" value="NAD(P)-bd_dom_sf"/>
</dbReference>
<dbReference type="Pfam" id="PF08659">
    <property type="entry name" value="KR"/>
    <property type="match status" value="2"/>
</dbReference>
<feature type="region of interest" description="N-terminal hotdog fold" evidence="8">
    <location>
        <begin position="993"/>
        <end position="1153"/>
    </location>
</feature>
<dbReference type="SMART" id="SM00822">
    <property type="entry name" value="PKS_KR"/>
    <property type="match status" value="1"/>
</dbReference>
<dbReference type="CDD" id="cd02440">
    <property type="entry name" value="AdoMet_MTases"/>
    <property type="match status" value="1"/>
</dbReference>
<dbReference type="InterPro" id="IPR009081">
    <property type="entry name" value="PP-bd_ACP"/>
</dbReference>
<dbReference type="GO" id="GO:0006633">
    <property type="term" value="P:fatty acid biosynthetic process"/>
    <property type="evidence" value="ECO:0007669"/>
    <property type="project" value="InterPro"/>
</dbReference>
<dbReference type="SUPFAM" id="SSF50129">
    <property type="entry name" value="GroES-like"/>
    <property type="match status" value="1"/>
</dbReference>
<dbReference type="eggNOG" id="KOG1202">
    <property type="taxonomic scope" value="Eukaryota"/>
</dbReference>
<dbReference type="VEuPathDB" id="FungiDB:F503_01837"/>
<dbReference type="Pfam" id="PF00109">
    <property type="entry name" value="ketoacyl-synt"/>
    <property type="match status" value="1"/>
</dbReference>
<dbReference type="Pfam" id="PF08240">
    <property type="entry name" value="ADH_N"/>
    <property type="match status" value="1"/>
</dbReference>
<evidence type="ECO:0000256" key="2">
    <source>
        <dbReference type="ARBA" id="ARBA00022553"/>
    </source>
</evidence>
<sequence length="2774" mass="295880">MSKLSPIAIIGMGGRFPGSATDPQKLWNMCAAEEDGWSETPPSRYTADGFYHPDQSRHGSTNVKGAFYLNEDLARFDAPFFGMTKAEAATLDPQQRLILECTYEALENAGITLDEANGSDMGVFVGSFCSDWAHMMQSDPDAVPLYTSTGSGQSLLANRVSYVFNMHGPSVQMDTACSSSLIALHTAVNAIRAGDCSTAIVAGVNCLLSQDAMAEMSFMGFLSKDGRSYTYDARANGYGRGEGVGVVVIQSVETAIKNNRVPRAIIRHTGANQDGRTPGITHPSGSSQAALIRHVYRQAGLDLADTSYIEAHGTGTQTGDPIEAGALAETFGAARRAAGLPKLPVGSIKTNIGHLEGAAGVAGLIKTVLMLERETILPNFGFSTPNSKIPLDDWHLAVPTQLRPWRTHEPTSALRASVNSFGFGGANAHAIVESARDYLANSPVLSSPFSSPEVENDSFSGDDTSSNQLTPSLSTLSDSSQEKSTGQHFAATLPAPQLFALCAADEVSAKAQASQLIAYLTKAEAEAEEDSTRLFKDLAYTLSHRTLYPWRTVVSAASPADLRTALAAGVPTRAHGSKSQSERRVGFVFTGQGAQWWAMGRSLARTSASFRASLTKSAAILAAEPLCAPWDLEHELLGCTEAESRVLDPCVGQPLCTALQIALVDMLTAWGVSPSAVVGHSSGEMAAAYSAGRLSHAATLAAAYWRVAAHTSSNAGGMGGMIVLVASETETTALIESLPEASGQAGIACHNSPSSYTVSGDVAAIDELVSLCNERGIRNRRLPVTMAYHSPLMGGAAAGYKPLLEKHADMLTVPADADAQGVAIFSSVTGSQMEAGSISPTYWVDNLVQPVLFTQALTAMCALEKETEPRINVVIEIGPHGALAGPIRQVFQATSSLAGKVGILSMLTRNMDATDTAHAMAAALFCRGGAVDLAAINRDIQTSPEWITHPKHQASTVPRLLVDLPSYPWNHEKSYWGEPRESLRYRLRTHGRHDLLGAPGRFGHPLAPRWRQYLRVSELPWLKDHRIQGLVVFPAAAYLSMAIEAVHQVETSKQREEGAEATNAKRRILGYDLRDVRLGQALIVPDSGEVETHTSLLPADTLLDSTASTVWHDFKVFSCTGTSHSFNGLMASQLSETWAEHCRGQVSVRWGAPSTDDTHLASSDESLHESLLSKEDTAYRDLTGQVCSTSVDLDQMYKHCTEIGIDYGPTFANLTNVRVGRTKPGPDTPADRSGPVTHHLVGTVCTPDVAASMPAGHHSSMVPFPGTLDACLHGITAFGDLVSAAIMPVHFARIYIADALRNATTGDILTVFQACRRRGFRNLEVDLVAYGKDSQNEPLLRMGGLQVTSLAGSTSTAPVTLSNPAALHPHKTYYTSDWRPDPALLTDQQWTDLTSHLHTPEADAALLFQLSQAMFYMIDSALAQIPEDRRLGLSTKGQKMYRALAKQRDAVLAEAATVSGDGASLSPTATNIASWPSATPDERAAVLAAAIEASPAEGGLLRVATVAMHRIILGETDALVEALRDDSGLLARYYTENPRMARQYQQAGVIADLLANKNPQMRILEIGAGTGSATLPILKALGCYGGVNVTSNTDEDHVPRFEQYDITDISTGFLDAVRVRVSEEIGDQVLPRLSFRRLDITEDVSDAAAGKYDLVIAANVLHATPSLAATVKNVHRYLKPGGQLMLLELEREPGPLVPTMSTLFSIFDGWWSAAPTEPAYRQEWPLLTEKQWHSLLRENGFSGVDTSVWETADAASHEGSILMSTADVDRRVLFPSTSTLIFGTDSTANIPWMEQLASTVSETSSIKVCTMEQLDAEAAHAPDDYILVFFQTEPGTVGHQTDASLDRLRRLFLRRGGAGANVAWLTRGTLSGHAAPDLSLVKGLVRTLHIELGGRLVLLDLDESTDDEEAELNAIRRVLLRSFATKTHANDVELELSVTSSGMVNILRYAEHANSADDVAARAGNRRLIAAPVTRDASRPLHLRIGQPGRLDSLYWDDVPESQQESGLLDDHVDVSIHASRLHAHDVSLAAGDAEDITQPLGMEAAGVVTAVGSSATGLKPGDRVVTLGGGTLATTIRCPSRRVQAIPSIIDMQTAAGLPVALTSAMYALHIANLDSTEAETVLVHAAANALTDAILLLHLCEHRGVNVLTTAESSAHREMLMAHTSLDASRILLHNPSPPAAPDSLANEVLLATKGHGVDVVLCLTDPAKAAGVWRRCLAPLGRFIMIGDSKASKGPGSGGAGTPSRFLDMSTFDSGASFTVIDVHPILSTKPAYAGRLFSEGMALVRSGIVRPASIGATVFDMGDAGPALRALQSDSTASNVILSLSPTGSNTKPMARVTMPRAAPVSLRPDGTYILVGGLGGIGRALADRMVHKLGARHLVLISRRGIAGVSPEALAGIAELRKTARIRVVACDVSEAAQLKSVLHGLQKRPTASGIKEEGGDGTYSQFPFPPVRGIVHLGLVIENMMFQHVDAGSWNRSIASKVAGTWNLHHQLDGEAGGEKLDFFVLLSSLVGVLGNASQTAYGAASTFLDAFSQYRRRRGLEGTTIDLGMITGIGYVAENGKVEDTMRSQGFEAIGKHECLSLIESALGGHLVETGEKSANIVTGMGLGRYMGGNVQSNLYVEPRFIHCRSLASAANGDAQGRREAEGEEPGAGLDKTNTSIRARLRAAESFAQVADVIEPALHAKIATLLMLPPGDAAAAQADRNRPLSRYGLDSLVAVELRNWVGSEMDVTVPVLEFLGARTVPSLAGFIARQSRLVRKELLPEDE</sequence>
<dbReference type="Pfam" id="PF13489">
    <property type="entry name" value="Methyltransf_23"/>
    <property type="match status" value="1"/>
</dbReference>
<dbReference type="Gene3D" id="3.40.47.10">
    <property type="match status" value="1"/>
</dbReference>
<dbReference type="GO" id="GO:0044550">
    <property type="term" value="P:secondary metabolite biosynthetic process"/>
    <property type="evidence" value="ECO:0007669"/>
    <property type="project" value="TreeGrafter"/>
</dbReference>
<keyword evidence="5" id="KW-0560">Oxidoreductase</keyword>
<dbReference type="PROSITE" id="PS52004">
    <property type="entry name" value="KS3_2"/>
    <property type="match status" value="1"/>
</dbReference>
<dbReference type="SMART" id="SM00825">
    <property type="entry name" value="PKS_KS"/>
    <property type="match status" value="1"/>
</dbReference>
<feature type="active site" description="Proton acceptor; for dehydratase activity" evidence="8">
    <location>
        <position position="1025"/>
    </location>
</feature>
<dbReference type="Proteomes" id="UP000016923">
    <property type="component" value="Unassembled WGS sequence"/>
</dbReference>
<dbReference type="InterPro" id="IPR014031">
    <property type="entry name" value="Ketoacyl_synth_C"/>
</dbReference>
<dbReference type="Pfam" id="PF21089">
    <property type="entry name" value="PKS_DH_N"/>
    <property type="match status" value="1"/>
</dbReference>
<dbReference type="SUPFAM" id="SSF55048">
    <property type="entry name" value="Probable ACP-binding domain of malonyl-CoA ACP transacylase"/>
    <property type="match status" value="1"/>
</dbReference>
<organism evidence="13 14">
    <name type="scientific">Ophiostoma piceae (strain UAMH 11346)</name>
    <name type="common">Sap stain fungus</name>
    <dbReference type="NCBI Taxonomy" id="1262450"/>
    <lineage>
        <taxon>Eukaryota</taxon>
        <taxon>Fungi</taxon>
        <taxon>Dikarya</taxon>
        <taxon>Ascomycota</taxon>
        <taxon>Pezizomycotina</taxon>
        <taxon>Sordariomycetes</taxon>
        <taxon>Sordariomycetidae</taxon>
        <taxon>Ophiostomatales</taxon>
        <taxon>Ophiostomataceae</taxon>
        <taxon>Ophiostoma</taxon>
    </lineage>
</organism>
<dbReference type="PROSITE" id="PS00012">
    <property type="entry name" value="PHOSPHOPANTETHEINE"/>
    <property type="match status" value="1"/>
</dbReference>
<dbReference type="OrthoDB" id="329835at2759"/>
<evidence type="ECO:0000259" key="11">
    <source>
        <dbReference type="PROSITE" id="PS52004"/>
    </source>
</evidence>
<dbReference type="InterPro" id="IPR013968">
    <property type="entry name" value="PKS_KR"/>
</dbReference>
<dbReference type="InterPro" id="IPR049551">
    <property type="entry name" value="PKS_DH_C"/>
</dbReference>
<dbReference type="SUPFAM" id="SSF53901">
    <property type="entry name" value="Thiolase-like"/>
    <property type="match status" value="1"/>
</dbReference>
<evidence type="ECO:0000313" key="14">
    <source>
        <dbReference type="Proteomes" id="UP000016923"/>
    </source>
</evidence>
<keyword evidence="4" id="KW-0521">NADP</keyword>
<dbReference type="EMBL" id="KE148166">
    <property type="protein sequence ID" value="EPE03579.1"/>
    <property type="molecule type" value="Genomic_DNA"/>
</dbReference>
<dbReference type="Gene3D" id="3.40.50.150">
    <property type="entry name" value="Vaccinia Virus protein VP39"/>
    <property type="match status" value="1"/>
</dbReference>
<dbReference type="CDD" id="cd05195">
    <property type="entry name" value="enoyl_red"/>
    <property type="match status" value="1"/>
</dbReference>
<accession>S3BQG8</accession>
<keyword evidence="6" id="KW-0511">Multifunctional enzyme</keyword>
<evidence type="ECO:0000256" key="7">
    <source>
        <dbReference type="ARBA" id="ARBA00023315"/>
    </source>
</evidence>
<dbReference type="InterPro" id="IPR050091">
    <property type="entry name" value="PKS_NRPS_Biosynth_Enz"/>
</dbReference>
<dbReference type="Pfam" id="PF00550">
    <property type="entry name" value="PP-binding"/>
    <property type="match status" value="1"/>
</dbReference>
<gene>
    <name evidence="13" type="ORF">F503_01837</name>
</gene>
<feature type="region of interest" description="C-terminal hotdog fold" evidence="8">
    <location>
        <begin position="1188"/>
        <end position="1356"/>
    </location>
</feature>
<dbReference type="SMART" id="SM00826">
    <property type="entry name" value="PKS_DH"/>
    <property type="match status" value="1"/>
</dbReference>
<keyword evidence="14" id="KW-1185">Reference proteome</keyword>
<dbReference type="SUPFAM" id="SSF51735">
    <property type="entry name" value="NAD(P)-binding Rossmann-fold domains"/>
    <property type="match status" value="2"/>
</dbReference>
<proteinExistence type="predicted"/>
<dbReference type="InterPro" id="IPR006162">
    <property type="entry name" value="Ppantetheine_attach_site"/>
</dbReference>
<dbReference type="SMART" id="SM00829">
    <property type="entry name" value="PKS_ER"/>
    <property type="match status" value="1"/>
</dbReference>
<evidence type="ECO:0000256" key="1">
    <source>
        <dbReference type="ARBA" id="ARBA00022450"/>
    </source>
</evidence>
<dbReference type="InterPro" id="IPR057326">
    <property type="entry name" value="KR_dom"/>
</dbReference>
<dbReference type="InterPro" id="IPR029063">
    <property type="entry name" value="SAM-dependent_MTases_sf"/>
</dbReference>
<feature type="region of interest" description="Disordered" evidence="9">
    <location>
        <begin position="2644"/>
        <end position="2665"/>
    </location>
</feature>
<dbReference type="STRING" id="1262450.S3BQG8"/>
<dbReference type="Gene3D" id="3.40.366.10">
    <property type="entry name" value="Malonyl-Coenzyme A Acyl Carrier Protein, domain 2"/>
    <property type="match status" value="1"/>
</dbReference>
<keyword evidence="7" id="KW-0012">Acyltransferase</keyword>
<dbReference type="PANTHER" id="PTHR43775:SF29">
    <property type="entry name" value="ASPERFURANONE POLYKETIDE SYNTHASE AFOG-RELATED"/>
    <property type="match status" value="1"/>
</dbReference>
<dbReference type="InterPro" id="IPR001227">
    <property type="entry name" value="Ac_transferase_dom_sf"/>
</dbReference>
<dbReference type="InterPro" id="IPR014043">
    <property type="entry name" value="Acyl_transferase_dom"/>
</dbReference>
<dbReference type="GO" id="GO:0004315">
    <property type="term" value="F:3-oxoacyl-[acyl-carrier-protein] synthase activity"/>
    <property type="evidence" value="ECO:0007669"/>
    <property type="project" value="InterPro"/>
</dbReference>
<dbReference type="Gene3D" id="3.90.180.10">
    <property type="entry name" value="Medium-chain alcohol dehydrogenases, catalytic domain"/>
    <property type="match status" value="1"/>
</dbReference>
<feature type="region of interest" description="Disordered" evidence="9">
    <location>
        <begin position="449"/>
        <end position="487"/>
    </location>
</feature>
<dbReference type="InterPro" id="IPR013154">
    <property type="entry name" value="ADH-like_N"/>
</dbReference>
<dbReference type="GO" id="GO:0031177">
    <property type="term" value="F:phosphopantetheine binding"/>
    <property type="evidence" value="ECO:0007669"/>
    <property type="project" value="InterPro"/>
</dbReference>
<dbReference type="PANTHER" id="PTHR43775">
    <property type="entry name" value="FATTY ACID SYNTHASE"/>
    <property type="match status" value="1"/>
</dbReference>
<dbReference type="InterPro" id="IPR020807">
    <property type="entry name" value="PKS_DH"/>
</dbReference>
<evidence type="ECO:0000256" key="6">
    <source>
        <dbReference type="ARBA" id="ARBA00023268"/>
    </source>
</evidence>
<evidence type="ECO:0000256" key="8">
    <source>
        <dbReference type="PROSITE-ProRule" id="PRU01363"/>
    </source>
</evidence>
<dbReference type="SUPFAM" id="SSF47336">
    <property type="entry name" value="ACP-like"/>
    <property type="match status" value="1"/>
</dbReference>
<feature type="domain" description="Carrier" evidence="10">
    <location>
        <begin position="2680"/>
        <end position="2762"/>
    </location>
</feature>
<reference evidence="13 14" key="1">
    <citation type="journal article" date="2013" name="BMC Genomics">
        <title>The genome and transcriptome of the pine saprophyte Ophiostoma piceae, and a comparison with the bark beetle-associated pine pathogen Grosmannia clavigera.</title>
        <authorList>
            <person name="Haridas S."/>
            <person name="Wang Y."/>
            <person name="Lim L."/>
            <person name="Massoumi Alamouti S."/>
            <person name="Jackman S."/>
            <person name="Docking R."/>
            <person name="Robertson G."/>
            <person name="Birol I."/>
            <person name="Bohlmann J."/>
            <person name="Breuil C."/>
        </authorList>
    </citation>
    <scope>NUCLEOTIDE SEQUENCE [LARGE SCALE GENOMIC DNA]</scope>
    <source>
        <strain evidence="13 14">UAMH 11346</strain>
    </source>
</reference>
<feature type="compositionally biased region" description="Low complexity" evidence="9">
    <location>
        <begin position="469"/>
        <end position="484"/>
    </location>
</feature>
<dbReference type="InterPro" id="IPR020841">
    <property type="entry name" value="PKS_Beta-ketoAc_synthase_dom"/>
</dbReference>
<evidence type="ECO:0000259" key="12">
    <source>
        <dbReference type="PROSITE" id="PS52019"/>
    </source>
</evidence>
<dbReference type="PROSITE" id="PS50075">
    <property type="entry name" value="CARRIER"/>
    <property type="match status" value="1"/>
</dbReference>
<dbReference type="SUPFAM" id="SSF52151">
    <property type="entry name" value="FabD/lysophospholipase-like"/>
    <property type="match status" value="1"/>
</dbReference>
<evidence type="ECO:0000256" key="4">
    <source>
        <dbReference type="ARBA" id="ARBA00022857"/>
    </source>
</evidence>
<dbReference type="InterPro" id="IPR049900">
    <property type="entry name" value="PKS_mFAS_DH"/>
</dbReference>
<dbReference type="SMART" id="SM00827">
    <property type="entry name" value="PKS_AT"/>
    <property type="match status" value="1"/>
</dbReference>
<dbReference type="InterPro" id="IPR020843">
    <property type="entry name" value="ER"/>
</dbReference>
<dbReference type="GO" id="GO:0004312">
    <property type="term" value="F:fatty acid synthase activity"/>
    <property type="evidence" value="ECO:0007669"/>
    <property type="project" value="TreeGrafter"/>
</dbReference>
<keyword evidence="2" id="KW-0597">Phosphoprotein</keyword>
<dbReference type="InterPro" id="IPR016036">
    <property type="entry name" value="Malonyl_transacylase_ACP-bd"/>
</dbReference>
<dbReference type="InterPro" id="IPR032821">
    <property type="entry name" value="PKS_assoc"/>
</dbReference>
<evidence type="ECO:0000256" key="3">
    <source>
        <dbReference type="ARBA" id="ARBA00022679"/>
    </source>
</evidence>
<dbReference type="InterPro" id="IPR036736">
    <property type="entry name" value="ACP-like_sf"/>
</dbReference>
<dbReference type="SMART" id="SM00823">
    <property type="entry name" value="PKS_PP"/>
    <property type="match status" value="1"/>
</dbReference>
<feature type="active site" description="Proton donor; for dehydratase activity" evidence="8">
    <location>
        <position position="1269"/>
    </location>
</feature>
<dbReference type="Gene3D" id="3.10.129.110">
    <property type="entry name" value="Polyketide synthase dehydratase"/>
    <property type="match status" value="1"/>
</dbReference>
<dbReference type="CDD" id="cd00833">
    <property type="entry name" value="PKS"/>
    <property type="match status" value="1"/>
</dbReference>
<dbReference type="InterPro" id="IPR014030">
    <property type="entry name" value="Ketoacyl_synth_N"/>
</dbReference>
<feature type="domain" description="Ketosynthase family 3 (KS3)" evidence="11">
    <location>
        <begin position="4"/>
        <end position="434"/>
    </location>
</feature>
<keyword evidence="3" id="KW-0808">Transferase</keyword>
<dbReference type="InterPro" id="IPR042104">
    <property type="entry name" value="PKS_dehydratase_sf"/>
</dbReference>
<dbReference type="PROSITE" id="PS52019">
    <property type="entry name" value="PKS_MFAS_DH"/>
    <property type="match status" value="1"/>
</dbReference>
<dbReference type="Pfam" id="PF14765">
    <property type="entry name" value="PS-DH"/>
    <property type="match status" value="1"/>
</dbReference>
<dbReference type="InterPro" id="IPR016035">
    <property type="entry name" value="Acyl_Trfase/lysoPLipase"/>
</dbReference>
<feature type="compositionally biased region" description="Polar residues" evidence="9">
    <location>
        <begin position="457"/>
        <end position="468"/>
    </location>
</feature>
<dbReference type="Pfam" id="PF16197">
    <property type="entry name" value="KAsynt_C_assoc"/>
    <property type="match status" value="1"/>
</dbReference>
<dbReference type="HOGENOM" id="CLU_000022_31_0_1"/>
<dbReference type="GO" id="GO:0016491">
    <property type="term" value="F:oxidoreductase activity"/>
    <property type="evidence" value="ECO:0007669"/>
    <property type="project" value="UniProtKB-KW"/>
</dbReference>
<evidence type="ECO:0000256" key="5">
    <source>
        <dbReference type="ARBA" id="ARBA00023002"/>
    </source>
</evidence>
<dbReference type="InterPro" id="IPR020806">
    <property type="entry name" value="PKS_PP-bd"/>
</dbReference>
<evidence type="ECO:0000313" key="13">
    <source>
        <dbReference type="EMBL" id="EPE03579.1"/>
    </source>
</evidence>
<dbReference type="Gene3D" id="1.10.1200.10">
    <property type="entry name" value="ACP-like"/>
    <property type="match status" value="1"/>
</dbReference>
<dbReference type="Gene3D" id="3.40.50.720">
    <property type="entry name" value="NAD(P)-binding Rossmann-like Domain"/>
    <property type="match status" value="3"/>
</dbReference>
<evidence type="ECO:0000256" key="9">
    <source>
        <dbReference type="SAM" id="MobiDB-lite"/>
    </source>
</evidence>
<keyword evidence="1" id="KW-0596">Phosphopantetheine</keyword>
<dbReference type="Pfam" id="PF00698">
    <property type="entry name" value="Acyl_transf_1"/>
    <property type="match status" value="1"/>
</dbReference>
<evidence type="ECO:0000259" key="10">
    <source>
        <dbReference type="PROSITE" id="PS50075"/>
    </source>
</evidence>
<name>S3BQG8_OPHP1</name>
<dbReference type="PROSITE" id="PS00606">
    <property type="entry name" value="KS3_1"/>
    <property type="match status" value="1"/>
</dbReference>
<protein>
    <submittedName>
        <fullName evidence="13">Polyketide synthase</fullName>
    </submittedName>
</protein>
<dbReference type="InterPro" id="IPR049552">
    <property type="entry name" value="PKS_DH_N"/>
</dbReference>
<dbReference type="InterPro" id="IPR011032">
    <property type="entry name" value="GroES-like_sf"/>
</dbReference>
<dbReference type="InterPro" id="IPR016039">
    <property type="entry name" value="Thiolase-like"/>
</dbReference>
<dbReference type="Gene3D" id="3.30.70.3290">
    <property type="match status" value="1"/>
</dbReference>
<feature type="domain" description="PKS/mFAS DH" evidence="12">
    <location>
        <begin position="993"/>
        <end position="1356"/>
    </location>
</feature>
<dbReference type="Pfam" id="PF02801">
    <property type="entry name" value="Ketoacyl-synt_C"/>
    <property type="match status" value="1"/>
</dbReference>
<dbReference type="InterPro" id="IPR018201">
    <property type="entry name" value="Ketoacyl_synth_AS"/>
</dbReference>